<name>A0A0C9UER4_SPHS4</name>
<protein>
    <submittedName>
        <fullName evidence="3">Uncharacterized protein</fullName>
    </submittedName>
</protein>
<keyword evidence="2" id="KW-0812">Transmembrane</keyword>
<feature type="region of interest" description="Disordered" evidence="1">
    <location>
        <begin position="298"/>
        <end position="344"/>
    </location>
</feature>
<feature type="transmembrane region" description="Helical" evidence="2">
    <location>
        <begin position="60"/>
        <end position="87"/>
    </location>
</feature>
<evidence type="ECO:0000313" key="4">
    <source>
        <dbReference type="Proteomes" id="UP000054279"/>
    </source>
</evidence>
<sequence length="583" mass="63621">MWYTIKKATNYFSIFVLLCSNGTTTFALPTAKRAQGLNFFYSPFIDYESFFILDYAPFPAYGIALLVLSIFVCAVGSGALIAFFYFISQGPKDSVSMRIPSLPESAVENLPQDALSGGSSLDERLRERRSTSTGLRSTSSLQVLPSYSANHLTSSSVPAIPIRISKLDPSTTWNLKATITRFKNFMCSEAQSVSSSYPSLGRRTPPISLPIPIIPPDSDGSVPISSSTSHSPILVLSPSSGYYSLQELERPISPSEVLQSFIQSSPSFSYQEEPPVTECTVIKISTFELKSPSYSHGAPLETIFEGSDEDEPDATGSRKSPCQSHALPISTSKSSSESFFDSGGDEELKEGHILLFNDIQSSQSRSLPDIPDETPTLRSPSSENYNEAIVEYISIREPPKLPDNIPTPTLSIPSVLQKSPLLSKIIGDRLAVECVEDNLLSPNVFQDHASFSGVVEQSECVSDRPLDQLIRDGFSSANMVESDGQTNHSTGINSNETFYTAFTACPEGSAVFHAEPISRSESIHVELDNVAFRTELESNVEHPVRTDSNPIQFLLTSTEASKMERTRAISPSERLESLSEVSG</sequence>
<organism evidence="3 4">
    <name type="scientific">Sphaerobolus stellatus (strain SS14)</name>
    <dbReference type="NCBI Taxonomy" id="990650"/>
    <lineage>
        <taxon>Eukaryota</taxon>
        <taxon>Fungi</taxon>
        <taxon>Dikarya</taxon>
        <taxon>Basidiomycota</taxon>
        <taxon>Agaricomycotina</taxon>
        <taxon>Agaricomycetes</taxon>
        <taxon>Phallomycetidae</taxon>
        <taxon>Geastrales</taxon>
        <taxon>Sphaerobolaceae</taxon>
        <taxon>Sphaerobolus</taxon>
    </lineage>
</organism>
<dbReference type="Proteomes" id="UP000054279">
    <property type="component" value="Unassembled WGS sequence"/>
</dbReference>
<proteinExistence type="predicted"/>
<keyword evidence="2" id="KW-0472">Membrane</keyword>
<keyword evidence="4" id="KW-1185">Reference proteome</keyword>
<feature type="compositionally biased region" description="Basic and acidic residues" evidence="1">
    <location>
        <begin position="562"/>
        <end position="577"/>
    </location>
</feature>
<evidence type="ECO:0000313" key="3">
    <source>
        <dbReference type="EMBL" id="KIJ23921.1"/>
    </source>
</evidence>
<feature type="region of interest" description="Disordered" evidence="1">
    <location>
        <begin position="110"/>
        <end position="137"/>
    </location>
</feature>
<keyword evidence="2" id="KW-1133">Transmembrane helix</keyword>
<dbReference type="EMBL" id="KN837563">
    <property type="protein sequence ID" value="KIJ23921.1"/>
    <property type="molecule type" value="Genomic_DNA"/>
</dbReference>
<dbReference type="HOGENOM" id="CLU_467819_0_0_1"/>
<gene>
    <name evidence="3" type="ORF">M422DRAFT_72469</name>
</gene>
<reference evidence="3 4" key="1">
    <citation type="submission" date="2014-06" db="EMBL/GenBank/DDBJ databases">
        <title>Evolutionary Origins and Diversification of the Mycorrhizal Mutualists.</title>
        <authorList>
            <consortium name="DOE Joint Genome Institute"/>
            <consortium name="Mycorrhizal Genomics Consortium"/>
            <person name="Kohler A."/>
            <person name="Kuo A."/>
            <person name="Nagy L.G."/>
            <person name="Floudas D."/>
            <person name="Copeland A."/>
            <person name="Barry K.W."/>
            <person name="Cichocki N."/>
            <person name="Veneault-Fourrey C."/>
            <person name="LaButti K."/>
            <person name="Lindquist E.A."/>
            <person name="Lipzen A."/>
            <person name="Lundell T."/>
            <person name="Morin E."/>
            <person name="Murat C."/>
            <person name="Riley R."/>
            <person name="Ohm R."/>
            <person name="Sun H."/>
            <person name="Tunlid A."/>
            <person name="Henrissat B."/>
            <person name="Grigoriev I.V."/>
            <person name="Hibbett D.S."/>
            <person name="Martin F."/>
        </authorList>
    </citation>
    <scope>NUCLEOTIDE SEQUENCE [LARGE SCALE GENOMIC DNA]</scope>
    <source>
        <strain evidence="3 4">SS14</strain>
    </source>
</reference>
<accession>A0A0C9UER4</accession>
<evidence type="ECO:0000256" key="1">
    <source>
        <dbReference type="SAM" id="MobiDB-lite"/>
    </source>
</evidence>
<feature type="compositionally biased region" description="Basic and acidic residues" evidence="1">
    <location>
        <begin position="121"/>
        <end position="130"/>
    </location>
</feature>
<dbReference type="AlphaFoldDB" id="A0A0C9UER4"/>
<feature type="region of interest" description="Disordered" evidence="1">
    <location>
        <begin position="562"/>
        <end position="583"/>
    </location>
</feature>
<evidence type="ECO:0000256" key="2">
    <source>
        <dbReference type="SAM" id="Phobius"/>
    </source>
</evidence>
<feature type="compositionally biased region" description="Low complexity" evidence="1">
    <location>
        <begin position="330"/>
        <end position="342"/>
    </location>
</feature>